<dbReference type="InterPro" id="IPR044810">
    <property type="entry name" value="WRKY_plant"/>
</dbReference>
<reference evidence="9" key="1">
    <citation type="submission" date="2024-06" db="EMBL/GenBank/DDBJ databases">
        <authorList>
            <person name="Ryan C."/>
        </authorList>
    </citation>
    <scope>NUCLEOTIDE SEQUENCE [LARGE SCALE GENOMIC DNA]</scope>
</reference>
<dbReference type="PROSITE" id="PS50811">
    <property type="entry name" value="WRKY"/>
    <property type="match status" value="1"/>
</dbReference>
<keyword evidence="2" id="KW-0805">Transcription regulation</keyword>
<dbReference type="EMBL" id="OZ075121">
    <property type="protein sequence ID" value="CAL4901785.1"/>
    <property type="molecule type" value="Genomic_DNA"/>
</dbReference>
<keyword evidence="3" id="KW-0238">DNA-binding</keyword>
<dbReference type="GO" id="GO:0005634">
    <property type="term" value="C:nucleus"/>
    <property type="evidence" value="ECO:0007669"/>
    <property type="project" value="UniProtKB-SubCell"/>
</dbReference>
<evidence type="ECO:0000256" key="2">
    <source>
        <dbReference type="ARBA" id="ARBA00023015"/>
    </source>
</evidence>
<evidence type="ECO:0000256" key="1">
    <source>
        <dbReference type="ARBA" id="ARBA00004123"/>
    </source>
</evidence>
<evidence type="ECO:0000313" key="8">
    <source>
        <dbReference type="EMBL" id="CAL4901785.1"/>
    </source>
</evidence>
<gene>
    <name evidence="8" type="ORF">URODEC1_LOCUS9545</name>
</gene>
<feature type="compositionally biased region" description="Low complexity" evidence="6">
    <location>
        <begin position="97"/>
        <end position="119"/>
    </location>
</feature>
<dbReference type="Pfam" id="PF03106">
    <property type="entry name" value="WRKY"/>
    <property type="match status" value="1"/>
</dbReference>
<evidence type="ECO:0000256" key="3">
    <source>
        <dbReference type="ARBA" id="ARBA00023125"/>
    </source>
</evidence>
<dbReference type="FunFam" id="2.20.25.80:FF:000003">
    <property type="entry name" value="WRKY transcription factor 57"/>
    <property type="match status" value="1"/>
</dbReference>
<feature type="compositionally biased region" description="Basic and acidic residues" evidence="6">
    <location>
        <begin position="152"/>
        <end position="161"/>
    </location>
</feature>
<evidence type="ECO:0000256" key="6">
    <source>
        <dbReference type="SAM" id="MobiDB-lite"/>
    </source>
</evidence>
<keyword evidence="9" id="KW-1185">Reference proteome</keyword>
<keyword evidence="4" id="KW-0804">Transcription</keyword>
<organism evidence="8 9">
    <name type="scientific">Urochloa decumbens</name>
    <dbReference type="NCBI Taxonomy" id="240449"/>
    <lineage>
        <taxon>Eukaryota</taxon>
        <taxon>Viridiplantae</taxon>
        <taxon>Streptophyta</taxon>
        <taxon>Embryophyta</taxon>
        <taxon>Tracheophyta</taxon>
        <taxon>Spermatophyta</taxon>
        <taxon>Magnoliopsida</taxon>
        <taxon>Liliopsida</taxon>
        <taxon>Poales</taxon>
        <taxon>Poaceae</taxon>
        <taxon>PACMAD clade</taxon>
        <taxon>Panicoideae</taxon>
        <taxon>Panicodae</taxon>
        <taxon>Paniceae</taxon>
        <taxon>Melinidinae</taxon>
        <taxon>Urochloa</taxon>
    </lineage>
</organism>
<evidence type="ECO:0000259" key="7">
    <source>
        <dbReference type="PROSITE" id="PS50811"/>
    </source>
</evidence>
<dbReference type="PANTHER" id="PTHR31221">
    <property type="entry name" value="WRKY TRANSCRIPTION FACTOR PROTEIN 1-RELATED"/>
    <property type="match status" value="1"/>
</dbReference>
<evidence type="ECO:0000313" key="9">
    <source>
        <dbReference type="Proteomes" id="UP001497457"/>
    </source>
</evidence>
<dbReference type="GO" id="GO:0003677">
    <property type="term" value="F:DNA binding"/>
    <property type="evidence" value="ECO:0007669"/>
    <property type="project" value="UniProtKB-KW"/>
</dbReference>
<dbReference type="InterPro" id="IPR003657">
    <property type="entry name" value="WRKY_dom"/>
</dbReference>
<sequence length="403" mass="42506">MSGARHDHAGGHHQHHLSGDFQFHDELASLFAPRPDAPSPMTMQQPWFTDYLQACAPPTPLDYDAFAGGFDVPAVVDEDVKREPAADTAGASGGGTTAAAAPLTPNSMSMSSTSSEACGAGAGAGAGEESAGGKCKKEEGEESKDGSAAAKGDGEGEEKNKKGAAKGKGKGEKRPRQPRFAFMTQSEVDHLEDGYRWRKYGQKAVKNSPFPRSYYRCTTQKCPVKKRVERSYQDAAVVITTYEGKHTHPIPATLRGSSHLLAAHHHAAGLHHYPHFRMPPPPPAALGGGANAFDALGLLQPQQHGHHHHNALHQLMGAGGAGAGVQQVNAAAMASHHALPDHHQHGFAGIVGTAGATATAATAATSSAPLRMQHFMAQDYAGLLQDMFPPFVHNNDDGDSHRH</sequence>
<feature type="domain" description="WRKY" evidence="7">
    <location>
        <begin position="186"/>
        <end position="251"/>
    </location>
</feature>
<proteinExistence type="predicted"/>
<protein>
    <recommendedName>
        <fullName evidence="7">WRKY domain-containing protein</fullName>
    </recommendedName>
</protein>
<evidence type="ECO:0000256" key="4">
    <source>
        <dbReference type="ARBA" id="ARBA00023163"/>
    </source>
</evidence>
<dbReference type="SUPFAM" id="SSF118290">
    <property type="entry name" value="WRKY DNA-binding domain"/>
    <property type="match status" value="1"/>
</dbReference>
<dbReference type="SMART" id="SM00774">
    <property type="entry name" value="WRKY"/>
    <property type="match status" value="1"/>
</dbReference>
<dbReference type="AlphaFoldDB" id="A0ABC8W3Y6"/>
<dbReference type="Proteomes" id="UP001497457">
    <property type="component" value="Chromosome 11b"/>
</dbReference>
<feature type="region of interest" description="Disordered" evidence="6">
    <location>
        <begin position="83"/>
        <end position="179"/>
    </location>
</feature>
<dbReference type="InterPro" id="IPR036576">
    <property type="entry name" value="WRKY_dom_sf"/>
</dbReference>
<evidence type="ECO:0000256" key="5">
    <source>
        <dbReference type="ARBA" id="ARBA00023242"/>
    </source>
</evidence>
<keyword evidence="5" id="KW-0539">Nucleus</keyword>
<dbReference type="Gene3D" id="2.20.25.80">
    <property type="entry name" value="WRKY domain"/>
    <property type="match status" value="1"/>
</dbReference>
<comment type="subcellular location">
    <subcellularLocation>
        <location evidence="1">Nucleus</location>
    </subcellularLocation>
</comment>
<dbReference type="PANTHER" id="PTHR31221:SF363">
    <property type="entry name" value="OS05G0565900 PROTEIN"/>
    <property type="match status" value="1"/>
</dbReference>
<name>A0ABC8W3Y6_9POAL</name>
<reference evidence="8 9" key="2">
    <citation type="submission" date="2024-10" db="EMBL/GenBank/DDBJ databases">
        <authorList>
            <person name="Ryan C."/>
        </authorList>
    </citation>
    <scope>NUCLEOTIDE SEQUENCE [LARGE SCALE GENOMIC DNA]</scope>
</reference>
<accession>A0ABC8W3Y6</accession>
<feature type="compositionally biased region" description="Basic and acidic residues" evidence="6">
    <location>
        <begin position="135"/>
        <end position="145"/>
    </location>
</feature>